<dbReference type="InterPro" id="IPR036779">
    <property type="entry name" value="LysM_dom_sf"/>
</dbReference>
<proteinExistence type="predicted"/>
<evidence type="ECO:0000313" key="9">
    <source>
        <dbReference type="EMBL" id="GCC34921.1"/>
    </source>
</evidence>
<feature type="transmembrane region" description="Helical" evidence="7">
    <location>
        <begin position="297"/>
        <end position="318"/>
    </location>
</feature>
<evidence type="ECO:0000256" key="1">
    <source>
        <dbReference type="ARBA" id="ARBA00004167"/>
    </source>
</evidence>
<dbReference type="SMART" id="SM00257">
    <property type="entry name" value="LysM"/>
    <property type="match status" value="1"/>
</dbReference>
<dbReference type="PROSITE" id="PS51782">
    <property type="entry name" value="LYSM"/>
    <property type="match status" value="1"/>
</dbReference>
<keyword evidence="5" id="KW-0325">Glycoprotein</keyword>
<dbReference type="GO" id="GO:0016020">
    <property type="term" value="C:membrane"/>
    <property type="evidence" value="ECO:0007669"/>
    <property type="project" value="UniProtKB-SubCell"/>
</dbReference>
<reference evidence="9 10" key="1">
    <citation type="journal article" date="2018" name="Nat. Ecol. Evol.">
        <title>Shark genomes provide insights into elasmobranch evolution and the origin of vertebrates.</title>
        <authorList>
            <person name="Hara Y"/>
            <person name="Yamaguchi K"/>
            <person name="Onimaru K"/>
            <person name="Kadota M"/>
            <person name="Koyanagi M"/>
            <person name="Keeley SD"/>
            <person name="Tatsumi K"/>
            <person name="Tanaka K"/>
            <person name="Motone F"/>
            <person name="Kageyama Y"/>
            <person name="Nozu R"/>
            <person name="Adachi N"/>
            <person name="Nishimura O"/>
            <person name="Nakagawa R"/>
            <person name="Tanegashima C"/>
            <person name="Kiyatake I"/>
            <person name="Matsumoto R"/>
            <person name="Murakumo K"/>
            <person name="Nishida K"/>
            <person name="Terakita A"/>
            <person name="Kuratani S"/>
            <person name="Sato K"/>
            <person name="Hyodo S Kuraku.S."/>
        </authorList>
    </citation>
    <scope>NUCLEOTIDE SEQUENCE [LARGE SCALE GENOMIC DNA]</scope>
</reference>
<dbReference type="PANTHER" id="PTHR20932">
    <property type="entry name" value="LYSM AND PUTATIVE PEPTIDOGLYCAN-BINDING DOMAIN-CONTAINING PROTEIN"/>
    <property type="match status" value="1"/>
</dbReference>
<keyword evidence="10" id="KW-1185">Reference proteome</keyword>
<dbReference type="STRING" id="137246.A0A401SX10"/>
<evidence type="ECO:0000256" key="6">
    <source>
        <dbReference type="ARBA" id="ARBA00040995"/>
    </source>
</evidence>
<keyword evidence="4 7" id="KW-0472">Membrane</keyword>
<evidence type="ECO:0000256" key="4">
    <source>
        <dbReference type="ARBA" id="ARBA00023136"/>
    </source>
</evidence>
<dbReference type="EMBL" id="BEZZ01000643">
    <property type="protein sequence ID" value="GCC34921.1"/>
    <property type="molecule type" value="Genomic_DNA"/>
</dbReference>
<evidence type="ECO:0000256" key="5">
    <source>
        <dbReference type="ARBA" id="ARBA00023180"/>
    </source>
</evidence>
<dbReference type="Gene3D" id="3.10.350.10">
    <property type="entry name" value="LysM domain"/>
    <property type="match status" value="1"/>
</dbReference>
<name>A0A401SX10_CHIPU</name>
<accession>A0A401SX10</accession>
<dbReference type="InterPro" id="IPR045030">
    <property type="entry name" value="LYSM1-4"/>
</dbReference>
<dbReference type="InterPro" id="IPR018392">
    <property type="entry name" value="LysM"/>
</dbReference>
<evidence type="ECO:0000256" key="2">
    <source>
        <dbReference type="ARBA" id="ARBA00022692"/>
    </source>
</evidence>
<dbReference type="AlphaFoldDB" id="A0A401SX10"/>
<dbReference type="Proteomes" id="UP000287033">
    <property type="component" value="Unassembled WGS sequence"/>
</dbReference>
<keyword evidence="3 7" id="KW-1133">Transmembrane helix</keyword>
<dbReference type="OrthoDB" id="538216at2759"/>
<evidence type="ECO:0000256" key="7">
    <source>
        <dbReference type="SAM" id="Phobius"/>
    </source>
</evidence>
<protein>
    <recommendedName>
        <fullName evidence="6">LysM and putative peptidoglycan-binding domain-containing protein 4</fullName>
    </recommendedName>
</protein>
<comment type="caution">
    <text evidence="9">The sequence shown here is derived from an EMBL/GenBank/DDBJ whole genome shotgun (WGS) entry which is preliminary data.</text>
</comment>
<dbReference type="OMA" id="YVFLYSD"/>
<comment type="subcellular location">
    <subcellularLocation>
        <location evidence="1">Membrane</location>
        <topology evidence="1">Single-pass membrane protein</topology>
    </subcellularLocation>
</comment>
<keyword evidence="2 7" id="KW-0812">Transmembrane</keyword>
<evidence type="ECO:0000313" key="10">
    <source>
        <dbReference type="Proteomes" id="UP000287033"/>
    </source>
</evidence>
<feature type="domain" description="LysM" evidence="8">
    <location>
        <begin position="150"/>
        <end position="194"/>
    </location>
</feature>
<sequence>MRGLSAATTSSSPELAGIGPAHHRHRLFDWMTDSAGPIGVRENRDWKAGKTRPQLKAVGAEGPSWSGLDGGSDCGIISMMRLRDGQTRSFQAPVDVHASQDGQVYLFGSEVATSDESSDEDQCNIELRPRGRECQWSTVTEEKSNSTVLLIREVVDGDNLNTFALQYGCSVADLKRVNHLIREQDFFALKTIKIPVKKHSLLTEAHEEAKRRQPFPANNRASTFVEGCIATGQGTNENKLNEYFEEIDKGIERVIQSTDQCKDHLEEVVYCQKPNGFNSSPLSPKDVHHGADWGIRWWNAVVIMLLVGIIVPIFYVVYFKIQETETAVDPTAPNGTLSTTIQSKIAPSIES</sequence>
<evidence type="ECO:0000256" key="3">
    <source>
        <dbReference type="ARBA" id="ARBA00022989"/>
    </source>
</evidence>
<organism evidence="9 10">
    <name type="scientific">Chiloscyllium punctatum</name>
    <name type="common">Brownbanded bambooshark</name>
    <name type="synonym">Hemiscyllium punctatum</name>
    <dbReference type="NCBI Taxonomy" id="137246"/>
    <lineage>
        <taxon>Eukaryota</taxon>
        <taxon>Metazoa</taxon>
        <taxon>Chordata</taxon>
        <taxon>Craniata</taxon>
        <taxon>Vertebrata</taxon>
        <taxon>Chondrichthyes</taxon>
        <taxon>Elasmobranchii</taxon>
        <taxon>Galeomorphii</taxon>
        <taxon>Galeoidea</taxon>
        <taxon>Orectolobiformes</taxon>
        <taxon>Hemiscylliidae</taxon>
        <taxon>Chiloscyllium</taxon>
    </lineage>
</organism>
<dbReference type="CDD" id="cd00118">
    <property type="entry name" value="LysM"/>
    <property type="match status" value="1"/>
</dbReference>
<evidence type="ECO:0000259" key="8">
    <source>
        <dbReference type="PROSITE" id="PS51782"/>
    </source>
</evidence>
<gene>
    <name evidence="9" type="ORF">chiPu_0013398</name>
</gene>
<dbReference type="PANTHER" id="PTHR20932:SF7">
    <property type="entry name" value="AND PUTATIVE PEPTIDOGLYCAN-BINDING DOMAIN-CONTAINING PROTEIN 4-RELATED"/>
    <property type="match status" value="1"/>
</dbReference>